<name>A0A0A1F5U5_9BURK</name>
<dbReference type="InterPro" id="IPR009057">
    <property type="entry name" value="Homeodomain-like_sf"/>
</dbReference>
<evidence type="ECO:0000256" key="2">
    <source>
        <dbReference type="ARBA" id="ARBA00023015"/>
    </source>
</evidence>
<dbReference type="PRINTS" id="PR00455">
    <property type="entry name" value="HTHTETR"/>
</dbReference>
<evidence type="ECO:0000256" key="1">
    <source>
        <dbReference type="ARBA" id="ARBA00022491"/>
    </source>
</evidence>
<dbReference type="SUPFAM" id="SSF46689">
    <property type="entry name" value="Homeodomain-like"/>
    <property type="match status" value="1"/>
</dbReference>
<dbReference type="InterPro" id="IPR050109">
    <property type="entry name" value="HTH-type_TetR-like_transc_reg"/>
</dbReference>
<evidence type="ECO:0000259" key="6">
    <source>
        <dbReference type="PROSITE" id="PS50977"/>
    </source>
</evidence>
<reference evidence="8" key="1">
    <citation type="journal article" date="2014" name="Soil Biol. Biochem.">
        <title>Structure and function of bacterial communities in ageing soils: Insights from the Mendocino ecological staircase.</title>
        <authorList>
            <person name="Uroz S."/>
            <person name="Tech J.J."/>
            <person name="Sawaya N.A."/>
            <person name="Frey-Klett P."/>
            <person name="Leveau J.H.J."/>
        </authorList>
    </citation>
    <scope>NUCLEOTIDE SEQUENCE [LARGE SCALE GENOMIC DNA]</scope>
    <source>
        <strain evidence="8">Cal35</strain>
    </source>
</reference>
<feature type="domain" description="HTH tetR-type" evidence="6">
    <location>
        <begin position="10"/>
        <end position="70"/>
    </location>
</feature>
<evidence type="ECO:0000256" key="3">
    <source>
        <dbReference type="ARBA" id="ARBA00023125"/>
    </source>
</evidence>
<dbReference type="OrthoDB" id="5816932at2"/>
<dbReference type="HOGENOM" id="CLU_069356_12_3_4"/>
<dbReference type="KEGG" id="care:LT85_0925"/>
<dbReference type="RefSeq" id="WP_038485891.1">
    <property type="nucleotide sequence ID" value="NZ_CP009962.1"/>
</dbReference>
<dbReference type="PANTHER" id="PTHR30055:SF240">
    <property type="entry name" value="HTH-TYPE TRANSCRIPTIONAL REGULATOR ACRR"/>
    <property type="match status" value="1"/>
</dbReference>
<dbReference type="STRING" id="279058.LT85_0925"/>
<gene>
    <name evidence="7" type="ORF">LT85_0925</name>
</gene>
<dbReference type="InterPro" id="IPR023772">
    <property type="entry name" value="DNA-bd_HTH_TetR-type_CS"/>
</dbReference>
<organism evidence="7 8">
    <name type="scientific">Collimonas arenae</name>
    <dbReference type="NCBI Taxonomy" id="279058"/>
    <lineage>
        <taxon>Bacteria</taxon>
        <taxon>Pseudomonadati</taxon>
        <taxon>Pseudomonadota</taxon>
        <taxon>Betaproteobacteria</taxon>
        <taxon>Burkholderiales</taxon>
        <taxon>Oxalobacteraceae</taxon>
        <taxon>Collimonas</taxon>
    </lineage>
</organism>
<keyword evidence="2" id="KW-0805">Transcription regulation</keyword>
<dbReference type="GO" id="GO:0000976">
    <property type="term" value="F:transcription cis-regulatory region binding"/>
    <property type="evidence" value="ECO:0007669"/>
    <property type="project" value="TreeGrafter"/>
</dbReference>
<dbReference type="InterPro" id="IPR036271">
    <property type="entry name" value="Tet_transcr_reg_TetR-rel_C_sf"/>
</dbReference>
<keyword evidence="3 5" id="KW-0238">DNA-binding</keyword>
<feature type="DNA-binding region" description="H-T-H motif" evidence="5">
    <location>
        <begin position="33"/>
        <end position="52"/>
    </location>
</feature>
<dbReference type="GO" id="GO:0003700">
    <property type="term" value="F:DNA-binding transcription factor activity"/>
    <property type="evidence" value="ECO:0007669"/>
    <property type="project" value="TreeGrafter"/>
</dbReference>
<evidence type="ECO:0000313" key="8">
    <source>
        <dbReference type="Proteomes" id="UP000030302"/>
    </source>
</evidence>
<evidence type="ECO:0000313" key="7">
    <source>
        <dbReference type="EMBL" id="AIY40083.1"/>
    </source>
</evidence>
<dbReference type="PROSITE" id="PS01081">
    <property type="entry name" value="HTH_TETR_1"/>
    <property type="match status" value="1"/>
</dbReference>
<accession>A0A0A1F5U5</accession>
<dbReference type="Pfam" id="PF08361">
    <property type="entry name" value="TetR_C_2"/>
    <property type="match status" value="1"/>
</dbReference>
<dbReference type="Gene3D" id="1.10.357.10">
    <property type="entry name" value="Tetracycline Repressor, domain 2"/>
    <property type="match status" value="1"/>
</dbReference>
<dbReference type="Proteomes" id="UP000030302">
    <property type="component" value="Chromosome"/>
</dbReference>
<evidence type="ECO:0000256" key="4">
    <source>
        <dbReference type="ARBA" id="ARBA00023163"/>
    </source>
</evidence>
<dbReference type="InterPro" id="IPR013572">
    <property type="entry name" value="Tscrpt_reg_MAATS_C"/>
</dbReference>
<evidence type="ECO:0000256" key="5">
    <source>
        <dbReference type="PROSITE-ProRule" id="PRU00335"/>
    </source>
</evidence>
<dbReference type="SUPFAM" id="SSF48498">
    <property type="entry name" value="Tetracyclin repressor-like, C-terminal domain"/>
    <property type="match status" value="1"/>
</dbReference>
<dbReference type="Pfam" id="PF00440">
    <property type="entry name" value="TetR_N"/>
    <property type="match status" value="1"/>
</dbReference>
<dbReference type="InterPro" id="IPR001647">
    <property type="entry name" value="HTH_TetR"/>
</dbReference>
<keyword evidence="4" id="KW-0804">Transcription</keyword>
<dbReference type="EMBL" id="CP009962">
    <property type="protein sequence ID" value="AIY40083.1"/>
    <property type="molecule type" value="Genomic_DNA"/>
</dbReference>
<protein>
    <submittedName>
        <fullName evidence="7">Transcription repressor of multidrug efflux pump acrAB operon</fullName>
    </submittedName>
</protein>
<dbReference type="PANTHER" id="PTHR30055">
    <property type="entry name" value="HTH-TYPE TRANSCRIPTIONAL REGULATOR RUTR"/>
    <property type="match status" value="1"/>
</dbReference>
<sequence>MARSTKEEALETRGRILDAAAEVFHQHGVSRTTLADVASAADVTRGAIYWHFKNKSDLFDAMCERVRLPMEAMIEKTADENAHDPLNQFRNRCLYTLQEATLNPQSRKIFEIVLHKCELVDPEDPIYIRQHECFLQGRTDIERLLRFAIAKGQLPRDLDPILAAVMVQGLLFGILNNWTFSPHSFDLPENVTKVVDNCIHMFKTSPFILKTPRS</sequence>
<keyword evidence="8" id="KW-1185">Reference proteome</keyword>
<dbReference type="PROSITE" id="PS50977">
    <property type="entry name" value="HTH_TETR_2"/>
    <property type="match status" value="1"/>
</dbReference>
<proteinExistence type="predicted"/>
<keyword evidence="1" id="KW-0678">Repressor</keyword>
<dbReference type="AlphaFoldDB" id="A0A0A1F5U5"/>